<evidence type="ECO:0000313" key="1">
    <source>
        <dbReference type="EMBL" id="RRD04062.1"/>
    </source>
</evidence>
<protein>
    <submittedName>
        <fullName evidence="1">Uncharacterized protein</fullName>
    </submittedName>
</protein>
<comment type="caution">
    <text evidence="1">The sequence shown here is derived from an EMBL/GenBank/DDBJ whole genome shotgun (WGS) entry which is preliminary data.</text>
</comment>
<dbReference type="RefSeq" id="WP_124845363.1">
    <property type="nucleotide sequence ID" value="NZ_JAUNKP010000004.1"/>
</dbReference>
<dbReference type="OrthoDB" id="4376397at2"/>
<gene>
    <name evidence="1" type="ORF">EII34_11820</name>
</gene>
<evidence type="ECO:0000313" key="2">
    <source>
        <dbReference type="Proteomes" id="UP000280819"/>
    </source>
</evidence>
<sequence length="88" mass="9522">MIAEVSGTPKRTREAWLRRMATALKAAVPSLLALIALVVVKGHSDGHHPVSPREKSLTEIPANPLFLLRIVHTMTEAWLMADAEGSAS</sequence>
<dbReference type="Proteomes" id="UP000280819">
    <property type="component" value="Unassembled WGS sequence"/>
</dbReference>
<reference evidence="1 2" key="1">
    <citation type="submission" date="2018-11" db="EMBL/GenBank/DDBJ databases">
        <title>Genomes From Bacteria Associated with the Canine Oral Cavity: a Test Case for Automated Genome-Based Taxonomic Assignment.</title>
        <authorList>
            <person name="Coil D.A."/>
            <person name="Jospin G."/>
            <person name="Darling A.E."/>
            <person name="Wallis C."/>
            <person name="Davis I.J."/>
            <person name="Harris S."/>
            <person name="Eisen J.A."/>
            <person name="Holcombe L.J."/>
            <person name="O'Flynn C."/>
        </authorList>
    </citation>
    <scope>NUCLEOTIDE SEQUENCE [LARGE SCALE GENOMIC DNA]</scope>
    <source>
        <strain evidence="1 2">OH887_COT-365</strain>
    </source>
</reference>
<dbReference type="EMBL" id="RQZG01000014">
    <property type="protein sequence ID" value="RRD04062.1"/>
    <property type="molecule type" value="Genomic_DNA"/>
</dbReference>
<name>A0A3P1T3I3_9ACTN</name>
<dbReference type="AlphaFoldDB" id="A0A3P1T3I3"/>
<accession>A0A3P1T3I3</accession>
<proteinExistence type="predicted"/>
<organism evidence="1 2">
    <name type="scientific">Arachnia propionica</name>
    <dbReference type="NCBI Taxonomy" id="1750"/>
    <lineage>
        <taxon>Bacteria</taxon>
        <taxon>Bacillati</taxon>
        <taxon>Actinomycetota</taxon>
        <taxon>Actinomycetes</taxon>
        <taxon>Propionibacteriales</taxon>
        <taxon>Propionibacteriaceae</taxon>
        <taxon>Arachnia</taxon>
    </lineage>
</organism>